<dbReference type="AlphaFoldDB" id="A0A8J3Q583"/>
<dbReference type="EMBL" id="BONY01000008">
    <property type="protein sequence ID" value="GIH03533.1"/>
    <property type="molecule type" value="Genomic_DNA"/>
</dbReference>
<evidence type="ECO:0000256" key="1">
    <source>
        <dbReference type="SAM" id="SignalP"/>
    </source>
</evidence>
<protein>
    <submittedName>
        <fullName evidence="2">Uncharacterized protein</fullName>
    </submittedName>
</protein>
<reference evidence="2" key="1">
    <citation type="submission" date="2021-01" db="EMBL/GenBank/DDBJ databases">
        <title>Whole genome shotgun sequence of Rhizocola hellebori NBRC 109834.</title>
        <authorList>
            <person name="Komaki H."/>
            <person name="Tamura T."/>
        </authorList>
    </citation>
    <scope>NUCLEOTIDE SEQUENCE</scope>
    <source>
        <strain evidence="2">NBRC 109834</strain>
    </source>
</reference>
<organism evidence="2 3">
    <name type="scientific">Rhizocola hellebori</name>
    <dbReference type="NCBI Taxonomy" id="1392758"/>
    <lineage>
        <taxon>Bacteria</taxon>
        <taxon>Bacillati</taxon>
        <taxon>Actinomycetota</taxon>
        <taxon>Actinomycetes</taxon>
        <taxon>Micromonosporales</taxon>
        <taxon>Micromonosporaceae</taxon>
        <taxon>Rhizocola</taxon>
    </lineage>
</organism>
<feature type="chain" id="PRO_5035200167" evidence="1">
    <location>
        <begin position="23"/>
        <end position="273"/>
    </location>
</feature>
<evidence type="ECO:0000313" key="3">
    <source>
        <dbReference type="Proteomes" id="UP000612899"/>
    </source>
</evidence>
<evidence type="ECO:0000313" key="2">
    <source>
        <dbReference type="EMBL" id="GIH03533.1"/>
    </source>
</evidence>
<comment type="caution">
    <text evidence="2">The sequence shown here is derived from an EMBL/GenBank/DDBJ whole genome shotgun (WGS) entry which is preliminary data.</text>
</comment>
<gene>
    <name evidence="2" type="ORF">Rhe02_16000</name>
</gene>
<dbReference type="RefSeq" id="WP_203907445.1">
    <property type="nucleotide sequence ID" value="NZ_BONY01000008.1"/>
</dbReference>
<name>A0A8J3Q583_9ACTN</name>
<dbReference type="PROSITE" id="PS51257">
    <property type="entry name" value="PROKAR_LIPOPROTEIN"/>
    <property type="match status" value="1"/>
</dbReference>
<accession>A0A8J3Q583</accession>
<keyword evidence="1" id="KW-0732">Signal</keyword>
<proteinExistence type="predicted"/>
<keyword evidence="3" id="KW-1185">Reference proteome</keyword>
<feature type="signal peptide" evidence="1">
    <location>
        <begin position="1"/>
        <end position="22"/>
    </location>
</feature>
<dbReference type="Proteomes" id="UP000612899">
    <property type="component" value="Unassembled WGS sequence"/>
</dbReference>
<sequence>MTSFRNVLGLCCAVMAASLLVACDDPPKPIETTVGLSVATLVKTSGIVDTSGNTCNPAVPAAPDIQAFWDGLSPERKRNPFVGFELWRNTTDGCLTSRLDAYRALVTFNMASVSSLKGLVTKAELHVLTFALPSGVGGSNPACVAMTGGAGSLERFGPSATLPAVSGSGTLNKLTPQESFPTGNTVFTFPRPWASGPVAGAADPTTTLASGTGGAVFTVDVTGQVNAALNGSFPGMSWMLTSAFEGPLTASVPASGAIDCKTAYSFKLVLTHL</sequence>